<keyword evidence="3 7" id="KW-0547">Nucleotide-binding</keyword>
<comment type="function">
    <text evidence="7">Catalyzes the attachment of glutamate to tRNA(Glu) in a two-step reaction: glutamate is first activated by ATP to form Glu-AMP and then transferred to the acceptor end of tRNA(Glu).</text>
</comment>
<dbReference type="Pfam" id="PF19269">
    <property type="entry name" value="Anticodon_2"/>
    <property type="match status" value="1"/>
</dbReference>
<dbReference type="PRINTS" id="PR00987">
    <property type="entry name" value="TRNASYNTHGLU"/>
</dbReference>
<feature type="short sequence motif" description="'KMSKS' region" evidence="7">
    <location>
        <begin position="251"/>
        <end position="255"/>
    </location>
</feature>
<comment type="subunit">
    <text evidence="7">Monomer.</text>
</comment>
<dbReference type="GO" id="GO:0000049">
    <property type="term" value="F:tRNA binding"/>
    <property type="evidence" value="ECO:0007669"/>
    <property type="project" value="InterPro"/>
</dbReference>
<comment type="catalytic activity">
    <reaction evidence="7">
        <text>tRNA(Glu) + L-glutamate + ATP = L-glutamyl-tRNA(Glu) + AMP + diphosphate</text>
        <dbReference type="Rhea" id="RHEA:23540"/>
        <dbReference type="Rhea" id="RHEA-COMP:9663"/>
        <dbReference type="Rhea" id="RHEA-COMP:9680"/>
        <dbReference type="ChEBI" id="CHEBI:29985"/>
        <dbReference type="ChEBI" id="CHEBI:30616"/>
        <dbReference type="ChEBI" id="CHEBI:33019"/>
        <dbReference type="ChEBI" id="CHEBI:78442"/>
        <dbReference type="ChEBI" id="CHEBI:78520"/>
        <dbReference type="ChEBI" id="CHEBI:456215"/>
        <dbReference type="EC" id="6.1.1.17"/>
    </reaction>
</comment>
<evidence type="ECO:0000256" key="1">
    <source>
        <dbReference type="ARBA" id="ARBA00007894"/>
    </source>
</evidence>
<keyword evidence="7" id="KW-0963">Cytoplasm</keyword>
<feature type="short sequence motif" description="'HIGH' region" evidence="7">
    <location>
        <begin position="9"/>
        <end position="19"/>
    </location>
</feature>
<proteinExistence type="inferred from homology"/>
<dbReference type="Gene3D" id="1.10.10.350">
    <property type="match status" value="1"/>
</dbReference>
<comment type="caution">
    <text evidence="10">The sequence shown here is derived from an EMBL/GenBank/DDBJ whole genome shotgun (WGS) entry which is preliminary data.</text>
</comment>
<dbReference type="GO" id="GO:0008270">
    <property type="term" value="F:zinc ion binding"/>
    <property type="evidence" value="ECO:0007669"/>
    <property type="project" value="InterPro"/>
</dbReference>
<dbReference type="RefSeq" id="WP_167700735.1">
    <property type="nucleotide sequence ID" value="NZ_CP118174.1"/>
</dbReference>
<dbReference type="InterPro" id="IPR014729">
    <property type="entry name" value="Rossmann-like_a/b/a_fold"/>
</dbReference>
<evidence type="ECO:0000259" key="8">
    <source>
        <dbReference type="Pfam" id="PF00749"/>
    </source>
</evidence>
<organism evidence="10 11">
    <name type="scientific">Entomospira entomophila</name>
    <dbReference type="NCBI Taxonomy" id="2719988"/>
    <lineage>
        <taxon>Bacteria</taxon>
        <taxon>Pseudomonadati</taxon>
        <taxon>Spirochaetota</taxon>
        <taxon>Spirochaetia</taxon>
        <taxon>Spirochaetales</taxon>
        <taxon>Spirochaetaceae</taxon>
        <taxon>Entomospira</taxon>
    </lineage>
</organism>
<evidence type="ECO:0000256" key="2">
    <source>
        <dbReference type="ARBA" id="ARBA00022598"/>
    </source>
</evidence>
<dbReference type="NCBIfam" id="TIGR00464">
    <property type="entry name" value="gltX_bact"/>
    <property type="match status" value="1"/>
</dbReference>
<evidence type="ECO:0000256" key="6">
    <source>
        <dbReference type="ARBA" id="ARBA00023146"/>
    </source>
</evidence>
<comment type="caution">
    <text evidence="7">Lacks conserved residue(s) required for the propagation of feature annotation.</text>
</comment>
<dbReference type="InterPro" id="IPR000924">
    <property type="entry name" value="Glu/Gln-tRNA-synth"/>
</dbReference>
<dbReference type="CDD" id="cd00808">
    <property type="entry name" value="GluRS_core"/>
    <property type="match status" value="1"/>
</dbReference>
<feature type="domain" description="Glutamyl/glutaminyl-tRNA synthetase class Ib catalytic" evidence="8">
    <location>
        <begin position="3"/>
        <end position="320"/>
    </location>
</feature>
<dbReference type="EC" id="6.1.1.17" evidence="7"/>
<keyword evidence="11" id="KW-1185">Reference proteome</keyword>
<dbReference type="GO" id="GO:0004818">
    <property type="term" value="F:glutamate-tRNA ligase activity"/>
    <property type="evidence" value="ECO:0007669"/>
    <property type="project" value="UniProtKB-UniRule"/>
</dbReference>
<dbReference type="SUPFAM" id="SSF52374">
    <property type="entry name" value="Nucleotidylyl transferase"/>
    <property type="match status" value="1"/>
</dbReference>
<comment type="subcellular location">
    <subcellularLocation>
        <location evidence="7">Cytoplasm</location>
    </subcellularLocation>
</comment>
<dbReference type="HAMAP" id="MF_00022">
    <property type="entry name" value="Glu_tRNA_synth_type1"/>
    <property type="match status" value="1"/>
</dbReference>
<sequence length="501" mass="57424">MSVRVRYAPSPTGYQHIGGARTALFNYFFARSQKGKFLLRVEDTDQERTFDLAMQDLYDTMNWLGIDWDEGPLKGGDKGPYIQSERKELYQKMAHQLVEQGKAYYCYCTSGRLERIRKIQEQNGLPPGYDRHCRSLSESEIGELQNSGVKPVIRLKTPLTGSVVVHDEILGDISREAKDINPDVILLKSDGMPTYHLANVIDDHLMEITHVLRAQEWVPSAPVHKLIYEAFGWQMPKLCHLPMVMGSDGQKLSKRHGATSVKDFIAKGYLAEAVINYISLLGWSYDDSREFFSKEDLEELFKLERINKAPAVFDYKKLDWFNGQYIRKLSTSELYARVLPFLERPLMARNAEGEEYQVSPALFKDKPTPEQLSIVEKAMPIVQERITYLSEVGDMIRFLFERPLQYTLEDALPKKMESVQVVAVLSQIQPIIRDFMTISDEENEQKVRELAESMGLKINQILQPLRVAVTGARVSPPLFPSIRLLGSDEVLLRIQLLQSHF</sequence>
<dbReference type="InterPro" id="IPR033910">
    <property type="entry name" value="GluRS_core"/>
</dbReference>
<dbReference type="GO" id="GO:0006424">
    <property type="term" value="P:glutamyl-tRNA aminoacylation"/>
    <property type="evidence" value="ECO:0007669"/>
    <property type="project" value="UniProtKB-UniRule"/>
</dbReference>
<comment type="similarity">
    <text evidence="1 7">Belongs to the class-I aminoacyl-tRNA synthetase family. Glutamate--tRNA ligase type 1 subfamily.</text>
</comment>
<dbReference type="GO" id="GO:0005524">
    <property type="term" value="F:ATP binding"/>
    <property type="evidence" value="ECO:0007669"/>
    <property type="project" value="UniProtKB-UniRule"/>
</dbReference>
<evidence type="ECO:0000313" key="11">
    <source>
        <dbReference type="Proteomes" id="UP000711995"/>
    </source>
</evidence>
<keyword evidence="6 7" id="KW-0030">Aminoacyl-tRNA synthetase</keyword>
<dbReference type="InterPro" id="IPR020058">
    <property type="entry name" value="Glu/Gln-tRNA-synth_Ib_cat-dom"/>
</dbReference>
<name>A0A968GAP7_9SPIO</name>
<feature type="domain" description="Aminoacyl-tRNA synthetase class I anticodon-binding" evidence="9">
    <location>
        <begin position="334"/>
        <end position="495"/>
    </location>
</feature>
<dbReference type="FunFam" id="3.40.50.620:FF:000045">
    <property type="entry name" value="Glutamate--tRNA ligase, mitochondrial"/>
    <property type="match status" value="1"/>
</dbReference>
<dbReference type="InterPro" id="IPR008925">
    <property type="entry name" value="aa_tRNA-synth_I_cd-bd_sf"/>
</dbReference>
<dbReference type="InterPro" id="IPR020751">
    <property type="entry name" value="aa-tRNA-synth_I_codon-bd_sub2"/>
</dbReference>
<evidence type="ECO:0000256" key="5">
    <source>
        <dbReference type="ARBA" id="ARBA00022917"/>
    </source>
</evidence>
<keyword evidence="2 7" id="KW-0436">Ligase</keyword>
<accession>A0A968GAP7</accession>
<protein>
    <recommendedName>
        <fullName evidence="7">Glutamate--tRNA ligase</fullName>
        <ecNumber evidence="7">6.1.1.17</ecNumber>
    </recommendedName>
    <alternativeName>
        <fullName evidence="7">Glutamyl-tRNA synthetase</fullName>
        <shortName evidence="7">GluRS</shortName>
    </alternativeName>
</protein>
<dbReference type="Gene3D" id="3.40.50.620">
    <property type="entry name" value="HUPs"/>
    <property type="match status" value="1"/>
</dbReference>
<dbReference type="InterPro" id="IPR049940">
    <property type="entry name" value="GluQ/Sye"/>
</dbReference>
<reference evidence="10 11" key="1">
    <citation type="submission" date="2020-03" db="EMBL/GenBank/DDBJ databases">
        <title>Spirochaetal bacteria isolated from arthropods constitute a novel genus Entomospira genus novum within the order Spirochaetales.</title>
        <authorList>
            <person name="Grana-Miraglia L."/>
            <person name="Sikutova S."/>
            <person name="Fingerle V."/>
            <person name="Sing A."/>
            <person name="Castillo-Ramirez S."/>
            <person name="Margos G."/>
            <person name="Rudolf I."/>
        </authorList>
    </citation>
    <scope>NUCLEOTIDE SEQUENCE [LARGE SCALE GENOMIC DNA]</scope>
    <source>
        <strain evidence="10 11">BR193</strain>
    </source>
</reference>
<gene>
    <name evidence="7" type="primary">gltX</name>
    <name evidence="10" type="ORF">HCT14_06580</name>
</gene>
<dbReference type="InterPro" id="IPR004527">
    <property type="entry name" value="Glu-tRNA-ligase_bac/mito"/>
</dbReference>
<evidence type="ECO:0000256" key="4">
    <source>
        <dbReference type="ARBA" id="ARBA00022840"/>
    </source>
</evidence>
<evidence type="ECO:0000259" key="9">
    <source>
        <dbReference type="Pfam" id="PF19269"/>
    </source>
</evidence>
<keyword evidence="4 7" id="KW-0067">ATP-binding</keyword>
<dbReference type="SUPFAM" id="SSF48163">
    <property type="entry name" value="An anticodon-binding domain of class I aminoacyl-tRNA synthetases"/>
    <property type="match status" value="1"/>
</dbReference>
<dbReference type="AlphaFoldDB" id="A0A968GAP7"/>
<dbReference type="Pfam" id="PF00749">
    <property type="entry name" value="tRNA-synt_1c"/>
    <property type="match status" value="1"/>
</dbReference>
<feature type="binding site" evidence="7">
    <location>
        <position position="254"/>
    </location>
    <ligand>
        <name>ATP</name>
        <dbReference type="ChEBI" id="CHEBI:30616"/>
    </ligand>
</feature>
<dbReference type="GO" id="GO:0005829">
    <property type="term" value="C:cytosol"/>
    <property type="evidence" value="ECO:0007669"/>
    <property type="project" value="TreeGrafter"/>
</dbReference>
<dbReference type="PANTHER" id="PTHR43311">
    <property type="entry name" value="GLUTAMATE--TRNA LIGASE"/>
    <property type="match status" value="1"/>
</dbReference>
<dbReference type="Proteomes" id="UP000711995">
    <property type="component" value="Unassembled WGS sequence"/>
</dbReference>
<keyword evidence="5 7" id="KW-0648">Protein biosynthesis</keyword>
<evidence type="ECO:0000313" key="10">
    <source>
        <dbReference type="EMBL" id="NIZ41166.1"/>
    </source>
</evidence>
<dbReference type="PANTHER" id="PTHR43311:SF2">
    <property type="entry name" value="GLUTAMATE--TRNA LIGASE, MITOCHONDRIAL-RELATED"/>
    <property type="match status" value="1"/>
</dbReference>
<dbReference type="EMBL" id="JAATLJ010000001">
    <property type="protein sequence ID" value="NIZ41166.1"/>
    <property type="molecule type" value="Genomic_DNA"/>
</dbReference>
<evidence type="ECO:0000256" key="7">
    <source>
        <dbReference type="HAMAP-Rule" id="MF_00022"/>
    </source>
</evidence>
<evidence type="ECO:0000256" key="3">
    <source>
        <dbReference type="ARBA" id="ARBA00022741"/>
    </source>
</evidence>
<dbReference type="InterPro" id="IPR045462">
    <property type="entry name" value="aa-tRNA-synth_I_cd-bd"/>
</dbReference>